<dbReference type="STRING" id="5722.A2DBE9"/>
<name>A2DBE9_TRIV3</name>
<feature type="transmembrane region" description="Helical" evidence="1">
    <location>
        <begin position="91"/>
        <end position="114"/>
    </location>
</feature>
<dbReference type="OrthoDB" id="29773at2759"/>
<reference evidence="2" key="1">
    <citation type="submission" date="2006-10" db="EMBL/GenBank/DDBJ databases">
        <authorList>
            <person name="Amadeo P."/>
            <person name="Zhao Q."/>
            <person name="Wortman J."/>
            <person name="Fraser-Liggett C."/>
            <person name="Carlton J."/>
        </authorList>
    </citation>
    <scope>NUCLEOTIDE SEQUENCE</scope>
    <source>
        <strain evidence="2">G3</strain>
    </source>
</reference>
<dbReference type="GO" id="GO:0016020">
    <property type="term" value="C:membrane"/>
    <property type="evidence" value="ECO:0000318"/>
    <property type="project" value="GO_Central"/>
</dbReference>
<dbReference type="KEGG" id="tva:5467699"/>
<sequence>MEVDADFGKTKRYLYMFGAMFGSLASYYLRNLFYTRYSRIKKGCPEVIFDKPWIGTLMMAIGMSLSIVIYYIQVRCDPKNHTKISKTPRYIVLLCILPGLLDLLYSAFYSFSIVAITGSTSISLRYFDFLFVIIIQNVFLSTINYAYQWVSLGIVAIGIILVSCSVVLGSEIKLQLLPTVLQVLAQLCFSIRTLILQKMLHENDVSNWLLTGISGSYEVIMILFGFYPISYILPEKTFSSLHEDFCLSWKLTTSSLSIIILFIVYIPITCLYNSSVVGTIMTTNGVGYTLVEMISGSIGWVIDLIIYHFFKGRFILKSHTKFGVNWNSYSYLRLIGSLTFLLGGVIYLKIIKFPCFKYPSPSVRRITIDQSTGNAYPAEVKLEV</sequence>
<keyword evidence="1" id="KW-0812">Transmembrane</keyword>
<protein>
    <recommendedName>
        <fullName evidence="4">Integral membrane protein</fullName>
    </recommendedName>
</protein>
<evidence type="ECO:0000313" key="3">
    <source>
        <dbReference type="Proteomes" id="UP000001542"/>
    </source>
</evidence>
<feature type="transmembrane region" description="Helical" evidence="1">
    <location>
        <begin position="208"/>
        <end position="233"/>
    </location>
</feature>
<dbReference type="InParanoid" id="A2DBE9"/>
<accession>A2DBE9</accession>
<feature type="transmembrane region" description="Helical" evidence="1">
    <location>
        <begin position="331"/>
        <end position="350"/>
    </location>
</feature>
<keyword evidence="1" id="KW-0472">Membrane</keyword>
<keyword evidence="1" id="KW-1133">Transmembrane helix</keyword>
<gene>
    <name evidence="2" type="ORF">TVAG_093260</name>
</gene>
<dbReference type="EMBL" id="DS113185">
    <property type="protein sequence ID" value="EAY22152.1"/>
    <property type="molecule type" value="Genomic_DNA"/>
</dbReference>
<evidence type="ECO:0008006" key="4">
    <source>
        <dbReference type="Google" id="ProtNLM"/>
    </source>
</evidence>
<proteinExistence type="predicted"/>
<dbReference type="RefSeq" id="XP_001583138.1">
    <property type="nucleotide sequence ID" value="XM_001583088.1"/>
</dbReference>
<dbReference type="PANTHER" id="PTHR13146">
    <property type="match status" value="1"/>
</dbReference>
<keyword evidence="3" id="KW-1185">Reference proteome</keyword>
<feature type="transmembrane region" description="Helical" evidence="1">
    <location>
        <begin position="176"/>
        <end position="196"/>
    </location>
</feature>
<dbReference type="AlphaFoldDB" id="A2DBE9"/>
<feature type="transmembrane region" description="Helical" evidence="1">
    <location>
        <begin position="149"/>
        <end position="169"/>
    </location>
</feature>
<evidence type="ECO:0000313" key="2">
    <source>
        <dbReference type="EMBL" id="EAY22152.1"/>
    </source>
</evidence>
<dbReference type="VEuPathDB" id="TrichDB:TVAGG3_0382800"/>
<dbReference type="PANTHER" id="PTHR13146:SF0">
    <property type="entry name" value="SOLUTE CARRIER FAMILY 35 MEMBER F6"/>
    <property type="match status" value="1"/>
</dbReference>
<organism evidence="2 3">
    <name type="scientific">Trichomonas vaginalis (strain ATCC PRA-98 / G3)</name>
    <dbReference type="NCBI Taxonomy" id="412133"/>
    <lineage>
        <taxon>Eukaryota</taxon>
        <taxon>Metamonada</taxon>
        <taxon>Parabasalia</taxon>
        <taxon>Trichomonadida</taxon>
        <taxon>Trichomonadidae</taxon>
        <taxon>Trichomonas</taxon>
    </lineage>
</organism>
<feature type="transmembrane region" description="Helical" evidence="1">
    <location>
        <begin position="288"/>
        <end position="310"/>
    </location>
</feature>
<reference evidence="2" key="2">
    <citation type="journal article" date="2007" name="Science">
        <title>Draft genome sequence of the sexually transmitted pathogen Trichomonas vaginalis.</title>
        <authorList>
            <person name="Carlton J.M."/>
            <person name="Hirt R.P."/>
            <person name="Silva J.C."/>
            <person name="Delcher A.L."/>
            <person name="Schatz M."/>
            <person name="Zhao Q."/>
            <person name="Wortman J.R."/>
            <person name="Bidwell S.L."/>
            <person name="Alsmark U.C.M."/>
            <person name="Besteiro S."/>
            <person name="Sicheritz-Ponten T."/>
            <person name="Noel C.J."/>
            <person name="Dacks J.B."/>
            <person name="Foster P.G."/>
            <person name="Simillion C."/>
            <person name="Van de Peer Y."/>
            <person name="Miranda-Saavedra D."/>
            <person name="Barton G.J."/>
            <person name="Westrop G.D."/>
            <person name="Mueller S."/>
            <person name="Dessi D."/>
            <person name="Fiori P.L."/>
            <person name="Ren Q."/>
            <person name="Paulsen I."/>
            <person name="Zhang H."/>
            <person name="Bastida-Corcuera F.D."/>
            <person name="Simoes-Barbosa A."/>
            <person name="Brown M.T."/>
            <person name="Hayes R.D."/>
            <person name="Mukherjee M."/>
            <person name="Okumura C.Y."/>
            <person name="Schneider R."/>
            <person name="Smith A.J."/>
            <person name="Vanacova S."/>
            <person name="Villalvazo M."/>
            <person name="Haas B.J."/>
            <person name="Pertea M."/>
            <person name="Feldblyum T.V."/>
            <person name="Utterback T.R."/>
            <person name="Shu C.L."/>
            <person name="Osoegawa K."/>
            <person name="de Jong P.J."/>
            <person name="Hrdy I."/>
            <person name="Horvathova L."/>
            <person name="Zubacova Z."/>
            <person name="Dolezal P."/>
            <person name="Malik S.B."/>
            <person name="Logsdon J.M. Jr."/>
            <person name="Henze K."/>
            <person name="Gupta A."/>
            <person name="Wang C.C."/>
            <person name="Dunne R.L."/>
            <person name="Upcroft J.A."/>
            <person name="Upcroft P."/>
            <person name="White O."/>
            <person name="Salzberg S.L."/>
            <person name="Tang P."/>
            <person name="Chiu C.-H."/>
            <person name="Lee Y.-S."/>
            <person name="Embley T.M."/>
            <person name="Coombs G.H."/>
            <person name="Mottram J.C."/>
            <person name="Tachezy J."/>
            <person name="Fraser-Liggett C.M."/>
            <person name="Johnson P.J."/>
        </authorList>
    </citation>
    <scope>NUCLEOTIDE SEQUENCE [LARGE SCALE GENOMIC DNA]</scope>
    <source>
        <strain evidence="2">G3</strain>
    </source>
</reference>
<evidence type="ECO:0000256" key="1">
    <source>
        <dbReference type="SAM" id="Phobius"/>
    </source>
</evidence>
<feature type="transmembrane region" description="Helical" evidence="1">
    <location>
        <begin position="53"/>
        <end position="71"/>
    </location>
</feature>
<feature type="transmembrane region" description="Helical" evidence="1">
    <location>
        <begin position="12"/>
        <end position="33"/>
    </location>
</feature>
<dbReference type="Proteomes" id="UP000001542">
    <property type="component" value="Unassembled WGS sequence"/>
</dbReference>
<dbReference type="VEuPathDB" id="TrichDB:TVAG_093260"/>